<dbReference type="InterPro" id="IPR049468">
    <property type="entry name" value="Restrct_endonuc-II-like_dom"/>
</dbReference>
<dbReference type="InterPro" id="IPR025103">
    <property type="entry name" value="DUF4011"/>
</dbReference>
<feature type="compositionally biased region" description="Basic and acidic residues" evidence="6">
    <location>
        <begin position="1259"/>
        <end position="1277"/>
    </location>
</feature>
<evidence type="ECO:0000256" key="4">
    <source>
        <dbReference type="ARBA" id="ARBA00022806"/>
    </source>
</evidence>
<dbReference type="GO" id="GO:0005524">
    <property type="term" value="F:ATP binding"/>
    <property type="evidence" value="ECO:0007669"/>
    <property type="project" value="UniProtKB-KW"/>
</dbReference>
<dbReference type="Gene3D" id="3.40.50.300">
    <property type="entry name" value="P-loop containing nucleotide triphosphate hydrolases"/>
    <property type="match status" value="3"/>
</dbReference>
<dbReference type="Gene3D" id="3.40.960.10">
    <property type="entry name" value="VSR Endonuclease"/>
    <property type="match status" value="1"/>
</dbReference>
<evidence type="ECO:0000256" key="5">
    <source>
        <dbReference type="ARBA" id="ARBA00022840"/>
    </source>
</evidence>
<evidence type="ECO:0000259" key="7">
    <source>
        <dbReference type="Pfam" id="PF13086"/>
    </source>
</evidence>
<organism evidence="10 11">
    <name type="scientific">Nocardiopsis composta</name>
    <dbReference type="NCBI Taxonomy" id="157465"/>
    <lineage>
        <taxon>Bacteria</taxon>
        <taxon>Bacillati</taxon>
        <taxon>Actinomycetota</taxon>
        <taxon>Actinomycetes</taxon>
        <taxon>Streptosporangiales</taxon>
        <taxon>Nocardiopsidaceae</taxon>
        <taxon>Nocardiopsis</taxon>
    </lineage>
</organism>
<dbReference type="RefSeq" id="WP_184393887.1">
    <property type="nucleotide sequence ID" value="NZ_BAAAJD010000065.1"/>
</dbReference>
<dbReference type="FunFam" id="3.40.960.10:FF:000002">
    <property type="entry name" value="DNA helicase related protein"/>
    <property type="match status" value="1"/>
</dbReference>
<evidence type="ECO:0000256" key="6">
    <source>
        <dbReference type="SAM" id="MobiDB-lite"/>
    </source>
</evidence>
<dbReference type="PANTHER" id="PTHR43788">
    <property type="entry name" value="DNA2/NAM7 HELICASE FAMILY MEMBER"/>
    <property type="match status" value="1"/>
</dbReference>
<reference evidence="10 11" key="1">
    <citation type="submission" date="2020-08" db="EMBL/GenBank/DDBJ databases">
        <title>Sequencing the genomes of 1000 actinobacteria strains.</title>
        <authorList>
            <person name="Klenk H.-P."/>
        </authorList>
    </citation>
    <scope>NUCLEOTIDE SEQUENCE [LARGE SCALE GENOMIC DNA]</scope>
    <source>
        <strain evidence="10 11">DSM 44551</strain>
    </source>
</reference>
<feature type="domain" description="DNA2/NAM7 helicase helicase" evidence="7">
    <location>
        <begin position="772"/>
        <end position="873"/>
    </location>
</feature>
<evidence type="ECO:0000259" key="8">
    <source>
        <dbReference type="Pfam" id="PF13087"/>
    </source>
</evidence>
<keyword evidence="2" id="KW-0547">Nucleotide-binding</keyword>
<keyword evidence="3" id="KW-0378">Hydrolase</keyword>
<dbReference type="Proteomes" id="UP000572635">
    <property type="component" value="Unassembled WGS sequence"/>
</dbReference>
<feature type="domain" description="DNA2/NAM7 helicase-like C-terminal" evidence="8">
    <location>
        <begin position="913"/>
        <end position="1097"/>
    </location>
</feature>
<dbReference type="GO" id="GO:0043139">
    <property type="term" value="F:5'-3' DNA helicase activity"/>
    <property type="evidence" value="ECO:0007669"/>
    <property type="project" value="TreeGrafter"/>
</dbReference>
<name>A0A7W8QQK2_9ACTN</name>
<evidence type="ECO:0000256" key="3">
    <source>
        <dbReference type="ARBA" id="ARBA00022801"/>
    </source>
</evidence>
<feature type="region of interest" description="Disordered" evidence="6">
    <location>
        <begin position="1240"/>
        <end position="1283"/>
    </location>
</feature>
<dbReference type="Pfam" id="PF18741">
    <property type="entry name" value="MTES_1575"/>
    <property type="match status" value="1"/>
</dbReference>
<dbReference type="GO" id="GO:0016787">
    <property type="term" value="F:hydrolase activity"/>
    <property type="evidence" value="ECO:0007669"/>
    <property type="project" value="UniProtKB-KW"/>
</dbReference>
<sequence length="1350" mass="151082">MPESADRHRFELVGSKIEEWASDLIDLGPRNTLVKFKAARNSSLELTDCDQRALSAFLGGNKTELHRLFPGADRFQDAASRARSLHRKVREFAEEQGVDVARVAFGFVEVAAERQGRGSARPLKLRSPLLVQPVAFEARSTADKGLSMQLFGEMEINPVLLHALRRGHRLEIDTERFAGKVARILDELADHGERTRSVFGELQQLAAEQGVDLVLQPSVVVGLFNYEKFAMVQDLQGAVDLLAGNDLVAALAGDPSAAAALRGEDSGVEVGDADTVPPNDEFLVLDADSSQHHAVNAALGKRYVLLEGPPGTGKSQTIANIIAGAAACGKRVLFVAEKRAAIEAVTNRLADADLGDLVLDAHQLRGSRRHLAQQFAESLDRIPREPPVEVADNHARLTDRRRRLVAYAREFHAERDPWGISHYEVRARLLESDGGRFSVPTFPADHLRVLTGAIVRQVADSLRSFVEKGGLRLVREETPWCRAEVSSAEEARKVHRKLSDLADRQLNRSSADMRALLSRAGLEVPDDLAAWEEALELLDGAEKISDRFGPELFGEDLDELCGATVAWSQRTRFPRRPSWWRRRTLLKSLRRSGVTAKAELHEQMLEAVRLRDGWRELGGVQGRPGKVEGLAQAGGSYRELRRELTAIAMVTKSTDLDDPRPERLQTALDELRDDQEMLFYLPELNQARARFTGLGMDELLTEIAKQDASPDEAVAVFQHTWLRSLDQEFRFSCRTLREFNGVEHERLATEFRDADREHRKTSARRVRRRVAFGLRKAKNEFPEQADLIRKQAAKKSRHLSMRKQVEQASEMMLALRPCWAMSPLVVSQVLPARRLFDLVVFDEASQVQPHDAITSIMRGERLVVAGDDHQLPPSSWFTRLLADDDDTGEEQETELRDYESILGALNGFLPETSRHRLRWHYRSQDERLIAFSNKEIYGNDLVTFPGPEQENPLRLEVVDGVASPGQNGSSPAEVRRVAELVLEHAEQHPDESLGVITLGDKHRARIEQAVREARRDRTDLDDFFNEERGASNRFFVKNIETVQGDERDAIVLSVGVAKAATGRIDARGFGPLNREGGKRRLNVAVTRAKRRMTVVSSFSPAALAPSDRETGTELLRRFLETAAAGGDPDASGRSTGGELNGFEADIARRLSSRGIPVHPQWGFSGFRIDFALAHPDEPGRMVLAVEADGDTYHRAPSARDRDRLRQEHLERLGWRFHRVWASAWFTDPEGEADRIAEAWRAAASSPPPRPPERTATVSQDRRTQKTERPAESARGPRPDVAPGLGITAYEERELIALCLWLLQDGLQLSRDERIKQAMTELGFRNRGRRIVARLQHVVDIAQHLTDQKES</sequence>
<evidence type="ECO:0000313" key="11">
    <source>
        <dbReference type="Proteomes" id="UP000572635"/>
    </source>
</evidence>
<feature type="domain" description="DNA2/NAM7 helicase helicase" evidence="7">
    <location>
        <begin position="288"/>
        <end position="351"/>
    </location>
</feature>
<dbReference type="Pfam" id="PF13086">
    <property type="entry name" value="AAA_11"/>
    <property type="match status" value="2"/>
</dbReference>
<evidence type="ECO:0000256" key="1">
    <source>
        <dbReference type="ARBA" id="ARBA00007913"/>
    </source>
</evidence>
<comment type="caution">
    <text evidence="10">The sequence shown here is derived from an EMBL/GenBank/DDBJ whole genome shotgun (WGS) entry which is preliminary data.</text>
</comment>
<keyword evidence="10" id="KW-0540">Nuclease</keyword>
<dbReference type="InterPro" id="IPR041677">
    <property type="entry name" value="DNA2/NAM7_AAA_11"/>
</dbReference>
<dbReference type="SUPFAM" id="SSF52980">
    <property type="entry name" value="Restriction endonuclease-like"/>
    <property type="match status" value="1"/>
</dbReference>
<keyword evidence="11" id="KW-1185">Reference proteome</keyword>
<protein>
    <submittedName>
        <fullName evidence="10">Very-short-patch-repair endonuclease</fullName>
    </submittedName>
</protein>
<dbReference type="InterPro" id="IPR050534">
    <property type="entry name" value="Coronavir_polyprotein_1ab"/>
</dbReference>
<dbReference type="Pfam" id="PF13195">
    <property type="entry name" value="DUF4011"/>
    <property type="match status" value="1"/>
</dbReference>
<dbReference type="EMBL" id="JACHDB010000001">
    <property type="protein sequence ID" value="MBB5433806.1"/>
    <property type="molecule type" value="Genomic_DNA"/>
</dbReference>
<keyword evidence="4" id="KW-0347">Helicase</keyword>
<feature type="domain" description="Restriction endonuclease type II-like" evidence="9">
    <location>
        <begin position="1142"/>
        <end position="1238"/>
    </location>
</feature>
<dbReference type="SUPFAM" id="SSF52540">
    <property type="entry name" value="P-loop containing nucleoside triphosphate hydrolases"/>
    <property type="match status" value="2"/>
</dbReference>
<proteinExistence type="inferred from homology"/>
<keyword evidence="10" id="KW-0255">Endonuclease</keyword>
<evidence type="ECO:0000313" key="10">
    <source>
        <dbReference type="EMBL" id="MBB5433806.1"/>
    </source>
</evidence>
<dbReference type="InterPro" id="IPR011335">
    <property type="entry name" value="Restrct_endonuc-II-like"/>
</dbReference>
<dbReference type="Pfam" id="PF13087">
    <property type="entry name" value="AAA_12"/>
    <property type="match status" value="1"/>
</dbReference>
<evidence type="ECO:0000256" key="2">
    <source>
        <dbReference type="ARBA" id="ARBA00022741"/>
    </source>
</evidence>
<dbReference type="InterPro" id="IPR041679">
    <property type="entry name" value="DNA2/NAM7-like_C"/>
</dbReference>
<evidence type="ECO:0000259" key="9">
    <source>
        <dbReference type="Pfam" id="PF18741"/>
    </source>
</evidence>
<keyword evidence="5" id="KW-0067">ATP-binding</keyword>
<dbReference type="PANTHER" id="PTHR43788:SF8">
    <property type="entry name" value="DNA-BINDING PROTEIN SMUBP-2"/>
    <property type="match status" value="1"/>
</dbReference>
<dbReference type="GO" id="GO:0004519">
    <property type="term" value="F:endonuclease activity"/>
    <property type="evidence" value="ECO:0007669"/>
    <property type="project" value="UniProtKB-KW"/>
</dbReference>
<dbReference type="CDD" id="cd18808">
    <property type="entry name" value="SF1_C_Upf1"/>
    <property type="match status" value="1"/>
</dbReference>
<gene>
    <name evidence="10" type="ORF">HDA36_003890</name>
</gene>
<comment type="similarity">
    <text evidence="1">Belongs to the DNA2/NAM7 helicase family.</text>
</comment>
<accession>A0A7W8QQK2</accession>
<dbReference type="InterPro" id="IPR047187">
    <property type="entry name" value="SF1_C_Upf1"/>
</dbReference>
<dbReference type="InterPro" id="IPR027417">
    <property type="entry name" value="P-loop_NTPase"/>
</dbReference>